<feature type="transmembrane region" description="Helical" evidence="8">
    <location>
        <begin position="1670"/>
        <end position="1690"/>
    </location>
</feature>
<dbReference type="GO" id="GO:0005506">
    <property type="term" value="F:iron ion binding"/>
    <property type="evidence" value="ECO:0007669"/>
    <property type="project" value="InterPro"/>
</dbReference>
<dbReference type="GO" id="GO:0016887">
    <property type="term" value="F:ATP hydrolysis activity"/>
    <property type="evidence" value="ECO:0007669"/>
    <property type="project" value="InterPro"/>
</dbReference>
<evidence type="ECO:0000256" key="7">
    <source>
        <dbReference type="ARBA" id="ARBA00023136"/>
    </source>
</evidence>
<evidence type="ECO:0000256" key="4">
    <source>
        <dbReference type="ARBA" id="ARBA00022741"/>
    </source>
</evidence>
<proteinExistence type="predicted"/>
<name>A0A7S2VVU3_9STRA</name>
<keyword evidence="3 8" id="KW-0812">Transmembrane</keyword>
<dbReference type="InterPro" id="IPR003439">
    <property type="entry name" value="ABC_transporter-like_ATP-bd"/>
</dbReference>
<protein>
    <recommendedName>
        <fullName evidence="9">ABC transporter domain-containing protein</fullName>
    </recommendedName>
</protein>
<dbReference type="InterPro" id="IPR050352">
    <property type="entry name" value="ABCG_transporters"/>
</dbReference>
<reference evidence="10" key="1">
    <citation type="submission" date="2021-01" db="EMBL/GenBank/DDBJ databases">
        <authorList>
            <person name="Corre E."/>
            <person name="Pelletier E."/>
            <person name="Niang G."/>
            <person name="Scheremetjew M."/>
            <person name="Finn R."/>
            <person name="Kale V."/>
            <person name="Holt S."/>
            <person name="Cochrane G."/>
            <person name="Meng A."/>
            <person name="Brown T."/>
            <person name="Cohen L."/>
        </authorList>
    </citation>
    <scope>NUCLEOTIDE SEQUENCE</scope>
    <source>
        <strain evidence="10">CCMP 1866</strain>
    </source>
</reference>
<dbReference type="SMART" id="SM00382">
    <property type="entry name" value="AAA"/>
    <property type="match status" value="1"/>
</dbReference>
<evidence type="ECO:0000256" key="5">
    <source>
        <dbReference type="ARBA" id="ARBA00022840"/>
    </source>
</evidence>
<dbReference type="SUPFAM" id="SSF48264">
    <property type="entry name" value="Cytochrome P450"/>
    <property type="match status" value="1"/>
</dbReference>
<evidence type="ECO:0000313" key="10">
    <source>
        <dbReference type="EMBL" id="CAD9653294.1"/>
    </source>
</evidence>
<feature type="transmembrane region" description="Helical" evidence="8">
    <location>
        <begin position="1213"/>
        <end position="1236"/>
    </location>
</feature>
<dbReference type="GO" id="GO:0005524">
    <property type="term" value="F:ATP binding"/>
    <property type="evidence" value="ECO:0007669"/>
    <property type="project" value="UniProtKB-KW"/>
</dbReference>
<feature type="domain" description="ABC transporter" evidence="9">
    <location>
        <begin position="1316"/>
        <end position="1582"/>
    </location>
</feature>
<gene>
    <name evidence="10" type="ORF">TPAC0785_LOCUS844</name>
</gene>
<feature type="transmembrane region" description="Helical" evidence="8">
    <location>
        <begin position="1786"/>
        <end position="1811"/>
    </location>
</feature>
<evidence type="ECO:0000259" key="9">
    <source>
        <dbReference type="PROSITE" id="PS50893"/>
    </source>
</evidence>
<dbReference type="PROSITE" id="PS50893">
    <property type="entry name" value="ABC_TRANSPORTER_2"/>
    <property type="match status" value="1"/>
</dbReference>
<evidence type="ECO:0000256" key="3">
    <source>
        <dbReference type="ARBA" id="ARBA00022692"/>
    </source>
</evidence>
<organism evidence="10">
    <name type="scientific">Triparma pacifica</name>
    <dbReference type="NCBI Taxonomy" id="91992"/>
    <lineage>
        <taxon>Eukaryota</taxon>
        <taxon>Sar</taxon>
        <taxon>Stramenopiles</taxon>
        <taxon>Ochrophyta</taxon>
        <taxon>Bolidophyceae</taxon>
        <taxon>Parmales</taxon>
        <taxon>Triparmaceae</taxon>
        <taxon>Triparma</taxon>
    </lineage>
</organism>
<dbReference type="GO" id="GO:0016020">
    <property type="term" value="C:membrane"/>
    <property type="evidence" value="ECO:0007669"/>
    <property type="project" value="UniProtKB-SubCell"/>
</dbReference>
<dbReference type="InterPro" id="IPR036396">
    <property type="entry name" value="Cyt_P450_sf"/>
</dbReference>
<dbReference type="GO" id="GO:0042626">
    <property type="term" value="F:ATPase-coupled transmembrane transporter activity"/>
    <property type="evidence" value="ECO:0007669"/>
    <property type="project" value="TreeGrafter"/>
</dbReference>
<keyword evidence="5" id="KW-0067">ATP-binding</keyword>
<accession>A0A7S2VVU3</accession>
<dbReference type="GO" id="GO:0016705">
    <property type="term" value="F:oxidoreductase activity, acting on paired donors, with incorporation or reduction of molecular oxygen"/>
    <property type="evidence" value="ECO:0007669"/>
    <property type="project" value="InterPro"/>
</dbReference>
<feature type="transmembrane region" description="Helical" evidence="8">
    <location>
        <begin position="1919"/>
        <end position="1938"/>
    </location>
</feature>
<evidence type="ECO:0000256" key="1">
    <source>
        <dbReference type="ARBA" id="ARBA00004141"/>
    </source>
</evidence>
<feature type="transmembrane region" description="Helical" evidence="8">
    <location>
        <begin position="1823"/>
        <end position="1847"/>
    </location>
</feature>
<dbReference type="GO" id="GO:0004497">
    <property type="term" value="F:monooxygenase activity"/>
    <property type="evidence" value="ECO:0007669"/>
    <property type="project" value="InterPro"/>
</dbReference>
<evidence type="ECO:0000256" key="8">
    <source>
        <dbReference type="SAM" id="Phobius"/>
    </source>
</evidence>
<dbReference type="SUPFAM" id="SSF52540">
    <property type="entry name" value="P-loop containing nucleoside triphosphate hydrolases"/>
    <property type="match status" value="1"/>
</dbReference>
<sequence length="2030" mass="224230">MLLSHAAVSAAISQADQGRSRTSFFTGTDIHSDAWGQNGPTQQGTGTTSHVNARQVASAAWPVLSESGYIKIERLPEAIKEAAANSGGDLNKIDHDVYEQLVRYVAGVVLVQLYPGCVVDDGLLTAFAGIALVQAQVVSPVKFHSLAGLFPSDTLRISRGVFGQWVEAYFGEERMAEICAARISEEGLTVSECAMALADSTWVNTLKPLLGLTVSALTRIYSDLEFEAEAYQKEPEKWLIEMGRYASPVEMFTFVSSEEIVASFGGVQRTYAAGEGVAIASIAAANADPAVFQDARMFSMQRADIGKAMTWNALHEDIDSGQGTYLLRVCPAYRFALRMITSLVDEFLPDEASMNALSAGLPLKTEKYVAYTAGELNIGAVEPTSKALWNASSAMALLEAQNIINGMDKEEQACLFTNDVGLTGFRAGQFFTKRGTFQEKTISVLEEDIVMRVPGLGVYYGIDDSLEYASIMASSDFNKGYHTFLQQMLQMEKVGENELHVLVHMVSAWENFTRVSTPIYDNMYGYAPCSTRIREWNLTFEELPNGVNPTFDYFVGGAYTDERLCQEVMKDCTGEFQQFESQEECESFYGALPKYDQNCLNRENGVNYALQGNTTLCRFLHHFMMHSSPELHCFHAGKGDRPDAHGNFKCVPEDCLEKEAKSYSGSGECNEEEQFESEMRLVSVIPWCIDAVLEGKCVGGSEEADRCAKALRQFGLAGPTDKAKGRAVTAASCRGKMSEFSNSVLLRVGEVDATSVLALCSEVIDSAEMDDLLVGAVPSFNVGKLVGGVKKMLKMISAEREQEDGLKRDLQLIEVEAIRAIANTDTNGYDSFTDSTLMLLDTFGTPENYVPFVGGELIQSHKGVLEVMRDEDQLRSVGAFNRQPGQFNSPSVGSDHTSVMLSTKSEGYEGSIRMYAAVWPMLGTKSNIVLPKLPEEMSEKIKEGKSFEKLEAAGLQEDMALWFIEANLDHLFPNHQGITDSLKGSLVIFLGLGWQLTTPRVYHEKSGHLGADAINIARQQLALWIEEYFGEERMQQFSELRGGGLEVREISLTLTDILWTNVFAAVGRTVANVANKMKEKPCENIDLYEEDRKSFVMEAVRLDPPVEMISFLKKEGDRIHVQAAASITASNRDPTVFASPLDFNPKRRDLHKQLSWNALESDIQEGKQGLPRVCPAHDYSLRMTIALINELLPEEDVMPKLCHEIHNLGLFDLLVNIVNMMGFVLAGFYVVTRFLCMQTRFRLKQHCEHTLSVKGMQQKKPKKENVIKTKIKRATGVKPGIKQLKRELKHHDSTNHIVAVSSEGVRLELRDVSAIVKLKGLRNLGKGKKLLDDVNVSFKPGLLTAVMGGSGAGKSTLLNVASMRQESGITLKGGLRFGNTNVKTSKEMREFARSVGFVPQMLDLVVDELLTAAENLYFQAHLRYNRDSGRKIGEVHGEEDGKFMEGLKSFDKIKFQVTQVLEMFDLLEHANTTAKDLSGGQRRRLAIAIECLRPAPIMFLDEPTTGQDSTTALGIVALLQKLARGGTGMPKKTIVIVIHQPRTEIFNLIDHIVLVAKGCVVYNGPRLEAKEHLIEDASGVSVSHTVMGKKLHQHTGNLADELMDIVVGMKPLEIKKSAALVREREHKSQITLERSLGPTSSMIGQPMAQKRHRLMALTYKRHWGTSSIELILLLGFLPVVNFVICALPNYAATGGSPEAQELIVQVLLSWIGPLVCVLGCFFFDMPSWMRFLRWCQHSCILRGDEAVIDAVFGYLGYASIFIMPTSAAFVYLGFSQIADTAMVTYVVAFMEATCLLQTLVLVSGMALMLMNDIGTLELAVEKLYLVRFLSLMYLSFGSTFGGLLYGIDKIPSFYKYMSYASTGFWSNTGILSVVLRNQDLTCNSPESSSDVGQSCDVNGNLILAAIGVSEKYYIPTGGMVFLCCGILMTVFTTYILIVRPWHKPLKIMGKEEQMRDIEEHQRDFDQEAICKDVGVEFLDLDDLGGGSSFENSGSGSIGSFNSTKNTNNIEMVSINKRDSSFSFGASNPMR</sequence>
<dbReference type="PANTHER" id="PTHR48041">
    <property type="entry name" value="ABC TRANSPORTER G FAMILY MEMBER 28"/>
    <property type="match status" value="1"/>
</dbReference>
<dbReference type="PANTHER" id="PTHR48041:SF139">
    <property type="entry name" value="PROTEIN SCARLET"/>
    <property type="match status" value="1"/>
</dbReference>
<dbReference type="Pfam" id="PF00005">
    <property type="entry name" value="ABC_tran"/>
    <property type="match status" value="1"/>
</dbReference>
<keyword evidence="7 8" id="KW-0472">Membrane</keyword>
<comment type="subcellular location">
    <subcellularLocation>
        <location evidence="1">Membrane</location>
        <topology evidence="1">Multi-pass membrane protein</topology>
    </subcellularLocation>
</comment>
<dbReference type="Gene3D" id="3.40.50.300">
    <property type="entry name" value="P-loop containing nucleotide triphosphate hydrolases"/>
    <property type="match status" value="1"/>
</dbReference>
<evidence type="ECO:0000256" key="2">
    <source>
        <dbReference type="ARBA" id="ARBA00022448"/>
    </source>
</evidence>
<evidence type="ECO:0000256" key="6">
    <source>
        <dbReference type="ARBA" id="ARBA00022989"/>
    </source>
</evidence>
<keyword evidence="4" id="KW-0547">Nucleotide-binding</keyword>
<keyword evidence="6 8" id="KW-1133">Transmembrane helix</keyword>
<keyword evidence="2" id="KW-0813">Transport</keyword>
<feature type="transmembrane region" description="Helical" evidence="8">
    <location>
        <begin position="1751"/>
        <end position="1774"/>
    </location>
</feature>
<dbReference type="EMBL" id="HBHE01001323">
    <property type="protein sequence ID" value="CAD9653294.1"/>
    <property type="molecule type" value="Transcribed_RNA"/>
</dbReference>
<dbReference type="GO" id="GO:0020037">
    <property type="term" value="F:heme binding"/>
    <property type="evidence" value="ECO:0007669"/>
    <property type="project" value="InterPro"/>
</dbReference>
<feature type="transmembrane region" description="Helical" evidence="8">
    <location>
        <begin position="1702"/>
        <end position="1723"/>
    </location>
</feature>
<dbReference type="InterPro" id="IPR027417">
    <property type="entry name" value="P-loop_NTPase"/>
</dbReference>
<dbReference type="InterPro" id="IPR003593">
    <property type="entry name" value="AAA+_ATPase"/>
</dbReference>